<dbReference type="HOGENOM" id="CLU_105134_1_1_1"/>
<keyword evidence="5 6" id="KW-1015">Disulfide bond</keyword>
<dbReference type="SMART" id="SM00075">
    <property type="entry name" value="HYDRO"/>
    <property type="match status" value="1"/>
</dbReference>
<dbReference type="EMBL" id="KN837137">
    <property type="protein sequence ID" value="KIJ41343.1"/>
    <property type="molecule type" value="Genomic_DNA"/>
</dbReference>
<accession>A0A0C9UEC1</accession>
<proteinExistence type="inferred from homology"/>
<evidence type="ECO:0000313" key="7">
    <source>
        <dbReference type="EMBL" id="KIJ41343.1"/>
    </source>
</evidence>
<evidence type="ECO:0000256" key="2">
    <source>
        <dbReference type="ARBA" id="ARBA00010446"/>
    </source>
</evidence>
<keyword evidence="3 6" id="KW-0134">Cell wall</keyword>
<name>A0A0C9UEC1_SPHS4</name>
<comment type="subcellular location">
    <subcellularLocation>
        <location evidence="1 6">Secreted</location>
        <location evidence="1 6">Cell wall</location>
    </subcellularLocation>
</comment>
<feature type="signal peptide" evidence="6">
    <location>
        <begin position="1"/>
        <end position="16"/>
    </location>
</feature>
<evidence type="ECO:0000256" key="3">
    <source>
        <dbReference type="ARBA" id="ARBA00022512"/>
    </source>
</evidence>
<evidence type="ECO:0000313" key="8">
    <source>
        <dbReference type="Proteomes" id="UP000054279"/>
    </source>
</evidence>
<dbReference type="OrthoDB" id="4225815at2759"/>
<keyword evidence="6" id="KW-0732">Signal</keyword>
<keyword evidence="4 6" id="KW-0964">Secreted</keyword>
<dbReference type="GO" id="GO:0009277">
    <property type="term" value="C:fungal-type cell wall"/>
    <property type="evidence" value="ECO:0007669"/>
    <property type="project" value="InterPro"/>
</dbReference>
<feature type="chain" id="PRO_5013986285" description="Hydrophobin" evidence="6">
    <location>
        <begin position="17"/>
        <end position="138"/>
    </location>
</feature>
<gene>
    <name evidence="7" type="ORF">M422DRAFT_255535</name>
</gene>
<comment type="similarity">
    <text evidence="2 6">Belongs to the fungal hydrophobin family.</text>
</comment>
<evidence type="ECO:0000256" key="4">
    <source>
        <dbReference type="ARBA" id="ARBA00022525"/>
    </source>
</evidence>
<protein>
    <recommendedName>
        <fullName evidence="6">Hydrophobin</fullName>
    </recommendedName>
</protein>
<reference evidence="7 8" key="1">
    <citation type="submission" date="2014-06" db="EMBL/GenBank/DDBJ databases">
        <title>Evolutionary Origins and Diversification of the Mycorrhizal Mutualists.</title>
        <authorList>
            <consortium name="DOE Joint Genome Institute"/>
            <consortium name="Mycorrhizal Genomics Consortium"/>
            <person name="Kohler A."/>
            <person name="Kuo A."/>
            <person name="Nagy L.G."/>
            <person name="Floudas D."/>
            <person name="Copeland A."/>
            <person name="Barry K.W."/>
            <person name="Cichocki N."/>
            <person name="Veneault-Fourrey C."/>
            <person name="LaButti K."/>
            <person name="Lindquist E.A."/>
            <person name="Lipzen A."/>
            <person name="Lundell T."/>
            <person name="Morin E."/>
            <person name="Murat C."/>
            <person name="Riley R."/>
            <person name="Ohm R."/>
            <person name="Sun H."/>
            <person name="Tunlid A."/>
            <person name="Henrissat B."/>
            <person name="Grigoriev I.V."/>
            <person name="Hibbett D.S."/>
            <person name="Martin F."/>
        </authorList>
    </citation>
    <scope>NUCLEOTIDE SEQUENCE [LARGE SCALE GENOMIC DNA]</scope>
    <source>
        <strain evidence="7 8">SS14</strain>
    </source>
</reference>
<dbReference type="InterPro" id="IPR001338">
    <property type="entry name" value="Class_I_Hydrophobin"/>
</dbReference>
<evidence type="ECO:0000256" key="6">
    <source>
        <dbReference type="RuleBase" id="RU365009"/>
    </source>
</evidence>
<organism evidence="7 8">
    <name type="scientific">Sphaerobolus stellatus (strain SS14)</name>
    <dbReference type="NCBI Taxonomy" id="990650"/>
    <lineage>
        <taxon>Eukaryota</taxon>
        <taxon>Fungi</taxon>
        <taxon>Dikarya</taxon>
        <taxon>Basidiomycota</taxon>
        <taxon>Agaricomycotina</taxon>
        <taxon>Agaricomycetes</taxon>
        <taxon>Phallomycetidae</taxon>
        <taxon>Geastrales</taxon>
        <taxon>Sphaerobolaceae</taxon>
        <taxon>Sphaerobolus</taxon>
    </lineage>
</organism>
<dbReference type="CDD" id="cd23507">
    <property type="entry name" value="hydrophobin_I"/>
    <property type="match status" value="1"/>
</dbReference>
<evidence type="ECO:0000256" key="5">
    <source>
        <dbReference type="ARBA" id="ARBA00023157"/>
    </source>
</evidence>
<sequence length="138" mass="14443">MFKAIILSSLAVFAAAHDGPAPTTVTTTVTVTAPAATVTTIAQCNTGDAQCCNTVGATDSIPIVGSIFGLLDIVLDDLSVIVGLGCTPITILGLCQGANYAQQPVCCSNNSFNGFYKDYDKWFFRVRESSHQLLCATT</sequence>
<dbReference type="GO" id="GO:0005199">
    <property type="term" value="F:structural constituent of cell wall"/>
    <property type="evidence" value="ECO:0007669"/>
    <property type="project" value="InterPro"/>
</dbReference>
<dbReference type="AlphaFoldDB" id="A0A0C9UEC1"/>
<dbReference type="Proteomes" id="UP000054279">
    <property type="component" value="Unassembled WGS sequence"/>
</dbReference>
<evidence type="ECO:0000256" key="1">
    <source>
        <dbReference type="ARBA" id="ARBA00004191"/>
    </source>
</evidence>
<dbReference type="Pfam" id="PF01185">
    <property type="entry name" value="Hydrophobin"/>
    <property type="match status" value="1"/>
</dbReference>
<keyword evidence="8" id="KW-1185">Reference proteome</keyword>